<dbReference type="InterPro" id="IPR050753">
    <property type="entry name" value="Peptidase_M14_domain"/>
</dbReference>
<evidence type="ECO:0000256" key="8">
    <source>
        <dbReference type="ARBA" id="ARBA00023180"/>
    </source>
</evidence>
<comment type="cofactor">
    <cofactor evidence="1">
        <name>Zn(2+)</name>
        <dbReference type="ChEBI" id="CHEBI:29105"/>
    </cofactor>
</comment>
<keyword evidence="10" id="KW-0472">Membrane</keyword>
<dbReference type="CDD" id="cd03858">
    <property type="entry name" value="M14_CP_N-E_like"/>
    <property type="match status" value="1"/>
</dbReference>
<dbReference type="GO" id="GO:0008270">
    <property type="term" value="F:zinc ion binding"/>
    <property type="evidence" value="ECO:0007669"/>
    <property type="project" value="InterPro"/>
</dbReference>
<keyword evidence="3" id="KW-0121">Carboxypeptidase</keyword>
<dbReference type="PRINTS" id="PR00765">
    <property type="entry name" value="CRBOXYPTASEA"/>
</dbReference>
<keyword evidence="4" id="KW-0645">Protease</keyword>
<proteinExistence type="inferred from homology"/>
<sequence>MVQLTLVEEAQLTRDWNKFVVKEKNTPKEELKIMAIYRRVLALIVLLSLNVLETRQNGFVDFTHHDYEQMTSILNDLHAAYPSITRLFSLGKSTNNRELWVLQISDKPEIHEPGEPEFKYIGNMHGNEVVSREILLHFIEHLLQGYNKDDEITNLIDTTRISIMPSMNPDGYEKAKTDRSNRCSGIVGRRNAQDVDLNRNFPDQFSGVGKRELATETRLVKSWIDEIPFVLSANLHGGSLVANYPYDNRQDKRSIYSRTPDDDVFRSLALTYSLNHPKMHLPSAACDGDHFEKGITNGADWYSVSGGMQDYNYVNSNSFELTMEVSCCKFPEASTLQGFWEDNKKSLLEFLKRVHTGLTGFVRDQNGQGIKGADINIYPRNHPVRSARDGDYWRLLLPGVYKVTVSKRGYHPVEKIVAISKGPATKENFVLESNGQAMDEAGTTLEEVVPDEEKKKHVPVSLVVGLTVVCLISLLLALVLAILITKKYRQKENVQGEYSQVHTDP</sequence>
<dbReference type="GO" id="GO:0005615">
    <property type="term" value="C:extracellular space"/>
    <property type="evidence" value="ECO:0007669"/>
    <property type="project" value="TreeGrafter"/>
</dbReference>
<evidence type="ECO:0000256" key="7">
    <source>
        <dbReference type="ARBA" id="ARBA00022833"/>
    </source>
</evidence>
<dbReference type="Pfam" id="PF13620">
    <property type="entry name" value="CarboxypepD_reg"/>
    <property type="match status" value="1"/>
</dbReference>
<keyword evidence="13" id="KW-1185">Reference proteome</keyword>
<dbReference type="GO" id="GO:0004181">
    <property type="term" value="F:metallocarboxypeptidase activity"/>
    <property type="evidence" value="ECO:0007669"/>
    <property type="project" value="InterPro"/>
</dbReference>
<keyword evidence="6" id="KW-0378">Hydrolase</keyword>
<dbReference type="Gene3D" id="3.40.630.10">
    <property type="entry name" value="Zn peptidases"/>
    <property type="match status" value="1"/>
</dbReference>
<dbReference type="EMBL" id="CALNXJ010000058">
    <property type="protein sequence ID" value="CAH3155555.1"/>
    <property type="molecule type" value="Genomic_DNA"/>
</dbReference>
<dbReference type="GO" id="GO:0016485">
    <property type="term" value="P:protein processing"/>
    <property type="evidence" value="ECO:0007669"/>
    <property type="project" value="TreeGrafter"/>
</dbReference>
<dbReference type="Gene3D" id="2.60.40.1120">
    <property type="entry name" value="Carboxypeptidase-like, regulatory domain"/>
    <property type="match status" value="1"/>
</dbReference>
<keyword evidence="7" id="KW-0862">Zinc</keyword>
<dbReference type="PROSITE" id="PS00132">
    <property type="entry name" value="CARBOXYPEPT_ZN_1"/>
    <property type="match status" value="1"/>
</dbReference>
<dbReference type="FunFam" id="3.40.630.10:FF:000020">
    <property type="entry name" value="Carboxypeptidase D"/>
    <property type="match status" value="1"/>
</dbReference>
<dbReference type="FunFam" id="2.60.40.1120:FF:000004">
    <property type="entry name" value="Carboxypeptidase E"/>
    <property type="match status" value="1"/>
</dbReference>
<organism evidence="12 13">
    <name type="scientific">Pocillopora meandrina</name>
    <dbReference type="NCBI Taxonomy" id="46732"/>
    <lineage>
        <taxon>Eukaryota</taxon>
        <taxon>Metazoa</taxon>
        <taxon>Cnidaria</taxon>
        <taxon>Anthozoa</taxon>
        <taxon>Hexacorallia</taxon>
        <taxon>Scleractinia</taxon>
        <taxon>Astrocoeniina</taxon>
        <taxon>Pocilloporidae</taxon>
        <taxon>Pocillopora</taxon>
    </lineage>
</organism>
<feature type="active site" description="Proton donor/acceptor" evidence="9">
    <location>
        <position position="324"/>
    </location>
</feature>
<evidence type="ECO:0000256" key="10">
    <source>
        <dbReference type="SAM" id="Phobius"/>
    </source>
</evidence>
<evidence type="ECO:0000256" key="3">
    <source>
        <dbReference type="ARBA" id="ARBA00022645"/>
    </source>
</evidence>
<evidence type="ECO:0000313" key="13">
    <source>
        <dbReference type="Proteomes" id="UP001159428"/>
    </source>
</evidence>
<keyword evidence="10" id="KW-0812">Transmembrane</keyword>
<dbReference type="AlphaFoldDB" id="A0AAU9XSY9"/>
<dbReference type="GO" id="GO:0006518">
    <property type="term" value="P:peptide metabolic process"/>
    <property type="evidence" value="ECO:0007669"/>
    <property type="project" value="TreeGrafter"/>
</dbReference>
<feature type="transmembrane region" description="Helical" evidence="10">
    <location>
        <begin position="462"/>
        <end position="484"/>
    </location>
</feature>
<comment type="caution">
    <text evidence="12">The sequence shown here is derived from an EMBL/GenBank/DDBJ whole genome shotgun (WGS) entry which is preliminary data.</text>
</comment>
<dbReference type="SUPFAM" id="SSF49464">
    <property type="entry name" value="Carboxypeptidase regulatory domain-like"/>
    <property type="match status" value="1"/>
</dbReference>
<dbReference type="InterPro" id="IPR057247">
    <property type="entry name" value="CARBOXYPEPT_ZN_2"/>
</dbReference>
<dbReference type="CDD" id="cd11308">
    <property type="entry name" value="Peptidase_M14NE-CP-C_like"/>
    <property type="match status" value="1"/>
</dbReference>
<dbReference type="PANTHER" id="PTHR11532">
    <property type="entry name" value="PROTEASE M14 CARBOXYPEPTIDASE"/>
    <property type="match status" value="1"/>
</dbReference>
<comment type="similarity">
    <text evidence="2 9">Belongs to the peptidase M14 family.</text>
</comment>
<dbReference type="PROSITE" id="PS52035">
    <property type="entry name" value="PEPTIDASE_M14"/>
    <property type="match status" value="1"/>
</dbReference>
<dbReference type="Pfam" id="PF00246">
    <property type="entry name" value="Peptidase_M14"/>
    <property type="match status" value="1"/>
</dbReference>
<evidence type="ECO:0000256" key="9">
    <source>
        <dbReference type="PROSITE-ProRule" id="PRU01379"/>
    </source>
</evidence>
<dbReference type="SMART" id="SM00631">
    <property type="entry name" value="Zn_pept"/>
    <property type="match status" value="1"/>
</dbReference>
<dbReference type="InterPro" id="IPR057246">
    <property type="entry name" value="CARBOXYPEPT_ZN_1"/>
</dbReference>
<evidence type="ECO:0000256" key="1">
    <source>
        <dbReference type="ARBA" id="ARBA00001947"/>
    </source>
</evidence>
<evidence type="ECO:0000256" key="4">
    <source>
        <dbReference type="ARBA" id="ARBA00022670"/>
    </source>
</evidence>
<feature type="domain" description="Peptidase M14" evidence="11">
    <location>
        <begin position="63"/>
        <end position="354"/>
    </location>
</feature>
<dbReference type="InterPro" id="IPR008969">
    <property type="entry name" value="CarboxyPept-like_regulatory"/>
</dbReference>
<keyword evidence="8" id="KW-0325">Glycoprotein</keyword>
<accession>A0AAU9XSY9</accession>
<evidence type="ECO:0000256" key="5">
    <source>
        <dbReference type="ARBA" id="ARBA00022723"/>
    </source>
</evidence>
<name>A0AAU9XSY9_9CNID</name>
<protein>
    <recommendedName>
        <fullName evidence="11">Peptidase M14 domain-containing protein</fullName>
    </recommendedName>
</protein>
<evidence type="ECO:0000313" key="12">
    <source>
        <dbReference type="EMBL" id="CAH3155555.1"/>
    </source>
</evidence>
<reference evidence="12 13" key="1">
    <citation type="submission" date="2022-05" db="EMBL/GenBank/DDBJ databases">
        <authorList>
            <consortium name="Genoscope - CEA"/>
            <person name="William W."/>
        </authorList>
    </citation>
    <scope>NUCLEOTIDE SEQUENCE [LARGE SCALE GENOMIC DNA]</scope>
</reference>
<dbReference type="Proteomes" id="UP001159428">
    <property type="component" value="Unassembled WGS sequence"/>
</dbReference>
<evidence type="ECO:0000259" key="11">
    <source>
        <dbReference type="PROSITE" id="PS52035"/>
    </source>
</evidence>
<dbReference type="PANTHER" id="PTHR11532:SF73">
    <property type="entry name" value="CARBOXYPEPTIDASE D"/>
    <property type="match status" value="1"/>
</dbReference>
<evidence type="ECO:0000256" key="6">
    <source>
        <dbReference type="ARBA" id="ARBA00022801"/>
    </source>
</evidence>
<evidence type="ECO:0000256" key="2">
    <source>
        <dbReference type="ARBA" id="ARBA00005988"/>
    </source>
</evidence>
<keyword evidence="10" id="KW-1133">Transmembrane helix</keyword>
<keyword evidence="5" id="KW-0479">Metal-binding</keyword>
<dbReference type="SUPFAM" id="SSF53187">
    <property type="entry name" value="Zn-dependent exopeptidases"/>
    <property type="match status" value="1"/>
</dbReference>
<gene>
    <name evidence="12" type="ORF">PMEA_00028087</name>
</gene>
<dbReference type="InterPro" id="IPR000834">
    <property type="entry name" value="Peptidase_M14"/>
</dbReference>
<dbReference type="PROSITE" id="PS00133">
    <property type="entry name" value="CARBOXYPEPT_ZN_2"/>
    <property type="match status" value="1"/>
</dbReference>